<organism evidence="2 3">
    <name type="scientific">Cudoniella acicularis</name>
    <dbReference type="NCBI Taxonomy" id="354080"/>
    <lineage>
        <taxon>Eukaryota</taxon>
        <taxon>Fungi</taxon>
        <taxon>Dikarya</taxon>
        <taxon>Ascomycota</taxon>
        <taxon>Pezizomycotina</taxon>
        <taxon>Leotiomycetes</taxon>
        <taxon>Helotiales</taxon>
        <taxon>Tricladiaceae</taxon>
        <taxon>Cudoniella</taxon>
    </lineage>
</organism>
<dbReference type="Proteomes" id="UP000566819">
    <property type="component" value="Unassembled WGS sequence"/>
</dbReference>
<feature type="compositionally biased region" description="Basic and acidic residues" evidence="1">
    <location>
        <begin position="24"/>
        <end position="35"/>
    </location>
</feature>
<accession>A0A8H4QW55</accession>
<comment type="caution">
    <text evidence="2">The sequence shown here is derived from an EMBL/GenBank/DDBJ whole genome shotgun (WGS) entry which is preliminary data.</text>
</comment>
<dbReference type="EMBL" id="JAAMPI010002157">
    <property type="protein sequence ID" value="KAF4617979.1"/>
    <property type="molecule type" value="Genomic_DNA"/>
</dbReference>
<evidence type="ECO:0000256" key="1">
    <source>
        <dbReference type="SAM" id="MobiDB-lite"/>
    </source>
</evidence>
<dbReference type="Gene3D" id="3.30.559.10">
    <property type="entry name" value="Chloramphenicol acetyltransferase-like domain"/>
    <property type="match status" value="1"/>
</dbReference>
<feature type="compositionally biased region" description="Basic and acidic residues" evidence="1">
    <location>
        <begin position="1"/>
        <end position="15"/>
    </location>
</feature>
<gene>
    <name evidence="2" type="ORF">G7Y89_g15010</name>
</gene>
<keyword evidence="3" id="KW-1185">Reference proteome</keyword>
<reference evidence="2 3" key="1">
    <citation type="submission" date="2020-03" db="EMBL/GenBank/DDBJ databases">
        <title>Draft Genome Sequence of Cudoniella acicularis.</title>
        <authorList>
            <person name="Buettner E."/>
            <person name="Kellner H."/>
        </authorList>
    </citation>
    <scope>NUCLEOTIDE SEQUENCE [LARGE SCALE GENOMIC DNA]</scope>
    <source>
        <strain evidence="2 3">DSM 108380</strain>
    </source>
</reference>
<name>A0A8H4QW55_9HELO</name>
<dbReference type="AlphaFoldDB" id="A0A8H4QW55"/>
<dbReference type="InterPro" id="IPR023213">
    <property type="entry name" value="CAT-like_dom_sf"/>
</dbReference>
<evidence type="ECO:0000313" key="3">
    <source>
        <dbReference type="Proteomes" id="UP000566819"/>
    </source>
</evidence>
<dbReference type="OrthoDB" id="671439at2759"/>
<dbReference type="Pfam" id="PF02458">
    <property type="entry name" value="Transferase"/>
    <property type="match status" value="1"/>
</dbReference>
<protein>
    <submittedName>
        <fullName evidence="2">Uncharacterized protein</fullName>
    </submittedName>
</protein>
<feature type="region of interest" description="Disordered" evidence="1">
    <location>
        <begin position="1"/>
        <end position="41"/>
    </location>
</feature>
<evidence type="ECO:0000313" key="2">
    <source>
        <dbReference type="EMBL" id="KAF4617979.1"/>
    </source>
</evidence>
<proteinExistence type="predicted"/>
<sequence>MKGEGSGRLEEHSEYKLLAPEKSATIRDAEGKNEEYISSSTETGVGSAVLFFSDAALEQLKRDVSPSPEGEGEGKNWISTQDALSTLLWSCIIHARSIALGPQAERQTTNPKDPLASVSMFNAILNARGLLSPIPEAYTGNVLFVTKAFLPPSSLIFTQDNLSNLPQTVRASINDLTSPLLKDKIAAVKNVDDIGRLVPSGYNSGDRNVGCSSWVRQRYYELDWASVLGGRIQRMRWRRGQ</sequence>